<sequence length="836" mass="89722">MNKRILALPASILIALLSGCSDDGKDGLDGSNGVDGIDALITQTQLAAGDAQCFKGGIRIDSGQDSNRNGLLEASEINQTTFQCHAAQVNSNENFNRIASFPVCLQIDNQCNTDEETAAEIAAVSSDGMTLIYSDSPSEQIGFVDISNPNSPSALGTLALTGEPTSVATLNDFALVAVNTSQDYVNVSGQLDVVDIASQALVTSIDLGGQPDSIAVSPDGQYAAVVIENERDEDLGDGEPPQLPAGELIVIDLSDSDPDNWSLSRVSLTGLADLYADDPEPEYVDINSDNQAVVTLQENNHIVIVDLASATVTESFSAGTVDLNLIDATEGDGLMIEQTESLTNIPREPDGVSWINNDYFATADEGDLNGGSRGFTVFHRSGEIVWSSGASLDHYAARFGHYPDARSGNKGNEPENIELGIFGEERYLFVNSERSSLIFVYDVADPTRPLFKQVLPAAAAPEGGVALPSRNLLFVASEEDNRDDKMRSVINVYQYNYTEAYYPTIASSDRENGTPIPWAALSGLAADNNIVSRLYAVEDSFYNASRIFTIDTSRSPARITTELRVNDEQAVFENFAAVDLADSQVDDDDPTRVSVFDIADLAAMINQDKTVNLDLEGIAQASDGGFWLASEGSGTIGDTDRPINSLNFIFKTDEQGTIEQVITLPESLNNQQVRFGFEGIAEYDDKLYVAIQRTWGADGNPRIGIYDLVAESWSFVFYPLDSATSQNGGWVGLSDISSLGNGRFLVLERDNQAGPDASIKRIYEIDLSSPVANSTITKSLVRDLMADLTLAGGLVVEKVEGLTVALDGKVYVVNDNDGVDDNSGETQLINLGSLSF</sequence>
<dbReference type="KEGG" id="plei:Q9312_05060"/>
<dbReference type="RefSeq" id="WP_309203493.1">
    <property type="nucleotide sequence ID" value="NZ_CP133548.1"/>
</dbReference>
<name>A0AA51RVE0_9GAMM</name>
<dbReference type="InterPro" id="IPR015943">
    <property type="entry name" value="WD40/YVTN_repeat-like_dom_sf"/>
</dbReference>
<gene>
    <name evidence="3" type="ORF">Q9312_05060</name>
</gene>
<accession>A0AA51RVE0</accession>
<dbReference type="Pfam" id="PF23657">
    <property type="entry name" value="DUF7151"/>
    <property type="match status" value="1"/>
</dbReference>
<evidence type="ECO:0000313" key="3">
    <source>
        <dbReference type="EMBL" id="WMS88287.1"/>
    </source>
</evidence>
<protein>
    <submittedName>
        <fullName evidence="3">Esterase-like activity of phytase family protein</fullName>
    </submittedName>
</protein>
<dbReference type="InterPro" id="IPR011044">
    <property type="entry name" value="Quino_amine_DH_bsu"/>
</dbReference>
<feature type="domain" description="Phytase-like" evidence="1">
    <location>
        <begin position="516"/>
        <end position="817"/>
    </location>
</feature>
<organism evidence="3 4">
    <name type="scientific">Pleionea litopenaei</name>
    <dbReference type="NCBI Taxonomy" id="3070815"/>
    <lineage>
        <taxon>Bacteria</taxon>
        <taxon>Pseudomonadati</taxon>
        <taxon>Pseudomonadota</taxon>
        <taxon>Gammaproteobacteria</taxon>
        <taxon>Oceanospirillales</taxon>
        <taxon>Pleioneaceae</taxon>
        <taxon>Pleionea</taxon>
    </lineage>
</organism>
<dbReference type="InterPro" id="IPR052956">
    <property type="entry name" value="Mesenchyme-surface_protein"/>
</dbReference>
<dbReference type="PANTHER" id="PTHR46928:SF1">
    <property type="entry name" value="MESENCHYME-SPECIFIC CELL SURFACE GLYCOPROTEIN"/>
    <property type="match status" value="1"/>
</dbReference>
<dbReference type="SUPFAM" id="SSF63825">
    <property type="entry name" value="YWTD domain"/>
    <property type="match status" value="1"/>
</dbReference>
<dbReference type="AlphaFoldDB" id="A0AA51RVE0"/>
<dbReference type="EMBL" id="CP133548">
    <property type="protein sequence ID" value="WMS88287.1"/>
    <property type="molecule type" value="Genomic_DNA"/>
</dbReference>
<dbReference type="InterPro" id="IPR055575">
    <property type="entry name" value="DUF7151"/>
</dbReference>
<feature type="domain" description="DUF7151" evidence="2">
    <location>
        <begin position="39"/>
        <end position="84"/>
    </location>
</feature>
<dbReference type="PANTHER" id="PTHR46928">
    <property type="entry name" value="MESENCHYME-SPECIFIC CELL SURFACE GLYCOPROTEIN"/>
    <property type="match status" value="1"/>
</dbReference>
<evidence type="ECO:0000259" key="1">
    <source>
        <dbReference type="Pfam" id="PF13449"/>
    </source>
</evidence>
<dbReference type="SUPFAM" id="SSF50969">
    <property type="entry name" value="YVTN repeat-like/Quinoprotein amine dehydrogenase"/>
    <property type="match status" value="1"/>
</dbReference>
<proteinExistence type="predicted"/>
<dbReference type="Gene3D" id="2.130.10.10">
    <property type="entry name" value="YVTN repeat-like/Quinoprotein amine dehydrogenase"/>
    <property type="match status" value="1"/>
</dbReference>
<dbReference type="InterPro" id="IPR027372">
    <property type="entry name" value="Phytase-like_dom"/>
</dbReference>
<evidence type="ECO:0000313" key="4">
    <source>
        <dbReference type="Proteomes" id="UP001239782"/>
    </source>
</evidence>
<dbReference type="Proteomes" id="UP001239782">
    <property type="component" value="Chromosome"/>
</dbReference>
<dbReference type="Pfam" id="PF13449">
    <property type="entry name" value="Phytase-like"/>
    <property type="match status" value="1"/>
</dbReference>
<dbReference type="PROSITE" id="PS51257">
    <property type="entry name" value="PROKAR_LIPOPROTEIN"/>
    <property type="match status" value="1"/>
</dbReference>
<evidence type="ECO:0000259" key="2">
    <source>
        <dbReference type="Pfam" id="PF23657"/>
    </source>
</evidence>
<keyword evidence="4" id="KW-1185">Reference proteome</keyword>
<reference evidence="3 4" key="1">
    <citation type="submission" date="2023-08" db="EMBL/GenBank/DDBJ databases">
        <title>Pleionea litopenaei sp. nov., isolated from stomach of juvenile Litopenaeus vannamei.</title>
        <authorList>
            <person name="Rho A.M."/>
            <person name="Hwang C.Y."/>
        </authorList>
    </citation>
    <scope>NUCLEOTIDE SEQUENCE [LARGE SCALE GENOMIC DNA]</scope>
    <source>
        <strain evidence="3 4">HL-JVS1</strain>
    </source>
</reference>